<dbReference type="OrthoDB" id="9770043at2"/>
<dbReference type="InterPro" id="IPR012938">
    <property type="entry name" value="Glc/Sorbosone_DH"/>
</dbReference>
<evidence type="ECO:0000259" key="2">
    <source>
        <dbReference type="Pfam" id="PF07995"/>
    </source>
</evidence>
<proteinExistence type="predicted"/>
<organism evidence="3 4">
    <name type="scientific">Sulfurifustis variabilis</name>
    <dbReference type="NCBI Taxonomy" id="1675686"/>
    <lineage>
        <taxon>Bacteria</taxon>
        <taxon>Pseudomonadati</taxon>
        <taxon>Pseudomonadota</taxon>
        <taxon>Gammaproteobacteria</taxon>
        <taxon>Acidiferrobacterales</taxon>
        <taxon>Acidiferrobacteraceae</taxon>
        <taxon>Sulfurifustis</taxon>
    </lineage>
</organism>
<dbReference type="RefSeq" id="WP_096461561.1">
    <property type="nucleotide sequence ID" value="NZ_AP014936.1"/>
</dbReference>
<dbReference type="PANTHER" id="PTHR19328:SF75">
    <property type="entry name" value="ALDOSE SUGAR DEHYDROGENASE YLII"/>
    <property type="match status" value="1"/>
</dbReference>
<keyword evidence="1" id="KW-0732">Signal</keyword>
<feature type="signal peptide" evidence="1">
    <location>
        <begin position="1"/>
        <end position="27"/>
    </location>
</feature>
<dbReference type="Pfam" id="PF07995">
    <property type="entry name" value="GSDH"/>
    <property type="match status" value="1"/>
</dbReference>
<dbReference type="InterPro" id="IPR011041">
    <property type="entry name" value="Quinoprot_gluc/sorb_DH_b-prop"/>
</dbReference>
<feature type="domain" description="Glucose/Sorbosone dehydrogenase" evidence="2">
    <location>
        <begin position="63"/>
        <end position="327"/>
    </location>
</feature>
<accession>A0A1B4V8Z3</accession>
<reference evidence="3 4" key="1">
    <citation type="submission" date="2015-08" db="EMBL/GenBank/DDBJ databases">
        <title>Complete genome sequence of Sulfurifustis variabilis.</title>
        <authorList>
            <person name="Miura A."/>
            <person name="Kojima H."/>
            <person name="Fukui M."/>
        </authorList>
    </citation>
    <scope>NUCLEOTIDE SEQUENCE [LARGE SCALE GENOMIC DNA]</scope>
    <source>
        <strain evidence="4">skN76</strain>
    </source>
</reference>
<gene>
    <name evidence="3" type="ORF">SVA_2564</name>
</gene>
<dbReference type="InterPro" id="IPR011042">
    <property type="entry name" value="6-blade_b-propeller_TolB-like"/>
</dbReference>
<dbReference type="Gene3D" id="2.120.10.30">
    <property type="entry name" value="TolB, C-terminal domain"/>
    <property type="match status" value="1"/>
</dbReference>
<evidence type="ECO:0000313" key="3">
    <source>
        <dbReference type="EMBL" id="BAU49112.1"/>
    </source>
</evidence>
<dbReference type="PANTHER" id="PTHR19328">
    <property type="entry name" value="HEDGEHOG-INTERACTING PROTEIN"/>
    <property type="match status" value="1"/>
</dbReference>
<dbReference type="Proteomes" id="UP000218899">
    <property type="component" value="Chromosome"/>
</dbReference>
<dbReference type="KEGG" id="sva:SVA_2564"/>
<evidence type="ECO:0000256" key="1">
    <source>
        <dbReference type="SAM" id="SignalP"/>
    </source>
</evidence>
<feature type="chain" id="PRO_5008571311" evidence="1">
    <location>
        <begin position="28"/>
        <end position="482"/>
    </location>
</feature>
<sequence>MNHGRPGKLIATLYAAVALLAAGNASAASAPAIPKSPEEVARPGGKVPGVPPLALVKVADGFNDPTNVAVPNDGTGRIFVTERVGRVRIVKEGKILPEPFLDLTTTNQLNSEVLAAFTEQGLWSIAFHPKFRENGHFFVHYSSLPFNGAAIVARYTVDPKSPDRVTTEQANKTVKVIMNTPQPYYNHYGGTIAFGPDGFLYIGRGDGGWEGDPLDAGQRLDVLWGKLLRIDVDVPDHEPYGVPQNNPFYAASQPRMMQLFGVTEADFAKIRPEARPEIWSYGLRNPYLFHFDRKSGDLFIADVGQNHWEEINYQPAGGKGGENYGWRFNMGSHCHPITGPDDKCPIIGVLPIAEYPHAEPYPGAKKLTEGWGCSAQGLGVANYAGMNKVYMVGDWCSGRVWAIGWDGARWQMQEVMQTTLQFTAGNVDENGDILAVNCYCYYLADKGPMANPKGALWRLVPRDRAPKGAEHAPMAQQPPVKP</sequence>
<dbReference type="AlphaFoldDB" id="A0A1B4V8Z3"/>
<keyword evidence="4" id="KW-1185">Reference proteome</keyword>
<protein>
    <submittedName>
        <fullName evidence="3">Glucose dehydrogenase</fullName>
    </submittedName>
</protein>
<evidence type="ECO:0000313" key="4">
    <source>
        <dbReference type="Proteomes" id="UP000218899"/>
    </source>
</evidence>
<dbReference type="EMBL" id="AP014936">
    <property type="protein sequence ID" value="BAU49112.1"/>
    <property type="molecule type" value="Genomic_DNA"/>
</dbReference>
<dbReference type="SUPFAM" id="SSF50952">
    <property type="entry name" value="Soluble quinoprotein glucose dehydrogenase"/>
    <property type="match status" value="1"/>
</dbReference>
<name>A0A1B4V8Z3_9GAMM</name>